<reference evidence="1" key="1">
    <citation type="submission" date="2020-03" db="EMBL/GenBank/DDBJ databases">
        <title>The deep terrestrial virosphere.</title>
        <authorList>
            <person name="Holmfeldt K."/>
            <person name="Nilsson E."/>
            <person name="Simone D."/>
            <person name="Lopez-Fernandez M."/>
            <person name="Wu X."/>
            <person name="de Brujin I."/>
            <person name="Lundin D."/>
            <person name="Andersson A."/>
            <person name="Bertilsson S."/>
            <person name="Dopson M."/>
        </authorList>
    </citation>
    <scope>NUCLEOTIDE SEQUENCE</scope>
    <source>
        <strain evidence="1">MM415B06258</strain>
    </source>
</reference>
<gene>
    <name evidence="1" type="ORF">MM415B06258_0008</name>
</gene>
<accession>A0A6M3LV44</accession>
<organism evidence="1">
    <name type="scientific">viral metagenome</name>
    <dbReference type="NCBI Taxonomy" id="1070528"/>
    <lineage>
        <taxon>unclassified sequences</taxon>
        <taxon>metagenomes</taxon>
        <taxon>organismal metagenomes</taxon>
    </lineage>
</organism>
<dbReference type="AlphaFoldDB" id="A0A6M3LV44"/>
<name>A0A6M3LV44_9ZZZZ</name>
<evidence type="ECO:0000313" key="1">
    <source>
        <dbReference type="EMBL" id="QJA97444.1"/>
    </source>
</evidence>
<sequence>MEVIVKEIEYNRPDVFTLYPFFDAHLGAVECAELALSRKVLECANLGRLGLALGGGDWLDCITHNDKRFSMNGLAPWVERSNIVESQRNRAEGIFHLIVDQLLGIGTGNHEETIHSLHDNDIIRNLCNDMKVPYAGYQTFYILKFRRAGKFTHSVKIHSWHGSGAAQVEGARLSRLTRLVNDIEADIYLMGHLHTITTYTPDRLTVQNGRVRSIRLAAAICGSWLKTYNQPKSGQIQDPTYGEQKGYKPSRIGMPLIKIIPDNYNDKYSDQFVIES</sequence>
<proteinExistence type="predicted"/>
<evidence type="ECO:0008006" key="2">
    <source>
        <dbReference type="Google" id="ProtNLM"/>
    </source>
</evidence>
<dbReference type="EMBL" id="MT143494">
    <property type="protein sequence ID" value="QJA97444.1"/>
    <property type="molecule type" value="Genomic_DNA"/>
</dbReference>
<protein>
    <recommendedName>
        <fullName evidence="2">Calcineurin-like phosphoesterase domain-containing protein</fullName>
    </recommendedName>
</protein>